<keyword evidence="2" id="KW-0812">Transmembrane</keyword>
<evidence type="ECO:0000256" key="2">
    <source>
        <dbReference type="SAM" id="Phobius"/>
    </source>
</evidence>
<name>A0ABN0WFT7_9BACI</name>
<feature type="domain" description="Sporulation membrane protein YtrI C-terminal" evidence="3">
    <location>
        <begin position="81"/>
        <end position="165"/>
    </location>
</feature>
<gene>
    <name evidence="4" type="ORF">GCM10008967_28200</name>
</gene>
<comment type="caution">
    <text evidence="4">The sequence shown here is derived from an EMBL/GenBank/DDBJ whole genome shotgun (WGS) entry which is preliminary data.</text>
</comment>
<dbReference type="InterPro" id="IPR058620">
    <property type="entry name" value="YtrI_C"/>
</dbReference>
<protein>
    <recommendedName>
        <fullName evidence="3">Sporulation membrane protein YtrI C-terminal domain-containing protein</fullName>
    </recommendedName>
</protein>
<dbReference type="Pfam" id="PF26347">
    <property type="entry name" value="YtrI_sporulation"/>
    <property type="match status" value="1"/>
</dbReference>
<dbReference type="Proteomes" id="UP001500782">
    <property type="component" value="Unassembled WGS sequence"/>
</dbReference>
<feature type="coiled-coil region" evidence="1">
    <location>
        <begin position="39"/>
        <end position="73"/>
    </location>
</feature>
<evidence type="ECO:0000313" key="4">
    <source>
        <dbReference type="EMBL" id="GAA0336178.1"/>
    </source>
</evidence>
<dbReference type="EMBL" id="BAAADJ010000045">
    <property type="protein sequence ID" value="GAA0336178.1"/>
    <property type="molecule type" value="Genomic_DNA"/>
</dbReference>
<reference evidence="4 5" key="1">
    <citation type="journal article" date="2019" name="Int. J. Syst. Evol. Microbiol.">
        <title>The Global Catalogue of Microorganisms (GCM) 10K type strain sequencing project: providing services to taxonomists for standard genome sequencing and annotation.</title>
        <authorList>
            <consortium name="The Broad Institute Genomics Platform"/>
            <consortium name="The Broad Institute Genome Sequencing Center for Infectious Disease"/>
            <person name="Wu L."/>
            <person name="Ma J."/>
        </authorList>
    </citation>
    <scope>NUCLEOTIDE SEQUENCE [LARGE SCALE GENOMIC DNA]</scope>
    <source>
        <strain evidence="4 5">JCM 9731</strain>
    </source>
</reference>
<keyword evidence="1" id="KW-0175">Coiled coil</keyword>
<dbReference type="NCBIfam" id="NF041479">
    <property type="entry name" value="spor_membprot_YtrI"/>
    <property type="match status" value="1"/>
</dbReference>
<dbReference type="RefSeq" id="WP_343800110.1">
    <property type="nucleotide sequence ID" value="NZ_BAAADJ010000045.1"/>
</dbReference>
<keyword evidence="2" id="KW-1133">Transmembrane helix</keyword>
<dbReference type="InterPro" id="IPR048198">
    <property type="entry name" value="YtrI"/>
</dbReference>
<sequence>MRVPELYRKNRTFQILVIGMVFGSIISWCVFLFMFGSLNDKQLLRIEELQEQVSSLKKDNETLLKNIKEINQENEKKLTVQLIDISLQNTEKYNLSAFDELKIKQEIRDETREILNRKIEDISSNVEFIIKAIEHKPYYIGDATYSVKVDRFSLTTTLKLTLSIESVDRRS</sequence>
<organism evidence="4 5">
    <name type="scientific">Bacillus carboniphilus</name>
    <dbReference type="NCBI Taxonomy" id="86663"/>
    <lineage>
        <taxon>Bacteria</taxon>
        <taxon>Bacillati</taxon>
        <taxon>Bacillota</taxon>
        <taxon>Bacilli</taxon>
        <taxon>Bacillales</taxon>
        <taxon>Bacillaceae</taxon>
        <taxon>Bacillus</taxon>
    </lineage>
</organism>
<evidence type="ECO:0000313" key="5">
    <source>
        <dbReference type="Proteomes" id="UP001500782"/>
    </source>
</evidence>
<proteinExistence type="predicted"/>
<evidence type="ECO:0000256" key="1">
    <source>
        <dbReference type="SAM" id="Coils"/>
    </source>
</evidence>
<keyword evidence="2" id="KW-0472">Membrane</keyword>
<evidence type="ECO:0000259" key="3">
    <source>
        <dbReference type="Pfam" id="PF26347"/>
    </source>
</evidence>
<accession>A0ABN0WFT7</accession>
<feature type="transmembrane region" description="Helical" evidence="2">
    <location>
        <begin position="12"/>
        <end position="35"/>
    </location>
</feature>
<keyword evidence="5" id="KW-1185">Reference proteome</keyword>